<keyword evidence="2" id="KW-1185">Reference proteome</keyword>
<evidence type="ECO:0000313" key="1">
    <source>
        <dbReference type="EMBL" id="KAI0048701.1"/>
    </source>
</evidence>
<evidence type="ECO:0000313" key="2">
    <source>
        <dbReference type="Proteomes" id="UP000814033"/>
    </source>
</evidence>
<proteinExistence type="predicted"/>
<comment type="caution">
    <text evidence="1">The sequence shown here is derived from an EMBL/GenBank/DDBJ whole genome shotgun (WGS) entry which is preliminary data.</text>
</comment>
<dbReference type="Proteomes" id="UP000814033">
    <property type="component" value="Unassembled WGS sequence"/>
</dbReference>
<dbReference type="EMBL" id="MU275883">
    <property type="protein sequence ID" value="KAI0048701.1"/>
    <property type="molecule type" value="Genomic_DNA"/>
</dbReference>
<accession>A0ACB8RX57</accession>
<gene>
    <name evidence="1" type="ORF">FA95DRAFT_1018151</name>
</gene>
<protein>
    <submittedName>
        <fullName evidence="1">Kinase-like protein</fullName>
    </submittedName>
</protein>
<organism evidence="1 2">
    <name type="scientific">Auriscalpium vulgare</name>
    <dbReference type="NCBI Taxonomy" id="40419"/>
    <lineage>
        <taxon>Eukaryota</taxon>
        <taxon>Fungi</taxon>
        <taxon>Dikarya</taxon>
        <taxon>Basidiomycota</taxon>
        <taxon>Agaricomycotina</taxon>
        <taxon>Agaricomycetes</taxon>
        <taxon>Russulales</taxon>
        <taxon>Auriscalpiaceae</taxon>
        <taxon>Auriscalpium</taxon>
    </lineage>
</organism>
<name>A0ACB8RX57_9AGAM</name>
<sequence>MSHSSTCSTSNLKAAFISSLDAATIQGFAVTARRDYLRQHDPNGAAHADLSCTVVTPPASGTSNVAYTLDFSDGVNWVLRIPFRDWSDIRARRMRLDIVAQQYILSRTSVPIPPVYSYDCTNDNALGHPYVIMAFVHGTRLADVWDDPTWWTGERTKARLLKSFARHMVELASLEFDAIGCLDKVEPDGPYFVAPFPTMRSFHNSEFEGPDSEAGPFDNAHNFIQSILDEEFQINRDPFLAALHIFLNSLLERQYDRAPFILGHPDLVAENVFVDETGEVSAIIDWDGVAVLPRQLGALAYPAWLTIDWNPLFYFLYQYEPHHHTREELHMYRNIYVAGIAEASDGRLAAVTRNSHITCCLVQALASDFNRQDFVYHLGRYMFGLRWRAMLEGMKGSPWFNLDPNAIAQVTESDVLQFEVPERPVTAQQDDLRTSVDSNDSDGESDDAGSRWLWWC</sequence>
<reference evidence="1" key="1">
    <citation type="submission" date="2021-02" db="EMBL/GenBank/DDBJ databases">
        <authorList>
            <consortium name="DOE Joint Genome Institute"/>
            <person name="Ahrendt S."/>
            <person name="Looney B.P."/>
            <person name="Miyauchi S."/>
            <person name="Morin E."/>
            <person name="Drula E."/>
            <person name="Courty P.E."/>
            <person name="Chicoki N."/>
            <person name="Fauchery L."/>
            <person name="Kohler A."/>
            <person name="Kuo A."/>
            <person name="Labutti K."/>
            <person name="Pangilinan J."/>
            <person name="Lipzen A."/>
            <person name="Riley R."/>
            <person name="Andreopoulos W."/>
            <person name="He G."/>
            <person name="Johnson J."/>
            <person name="Barry K.W."/>
            <person name="Grigoriev I.V."/>
            <person name="Nagy L."/>
            <person name="Hibbett D."/>
            <person name="Henrissat B."/>
            <person name="Matheny P.B."/>
            <person name="Labbe J."/>
            <person name="Martin F."/>
        </authorList>
    </citation>
    <scope>NUCLEOTIDE SEQUENCE</scope>
    <source>
        <strain evidence="1">FP105234-sp</strain>
    </source>
</reference>
<reference evidence="1" key="2">
    <citation type="journal article" date="2022" name="New Phytol.">
        <title>Evolutionary transition to the ectomycorrhizal habit in the genomes of a hyperdiverse lineage of mushroom-forming fungi.</title>
        <authorList>
            <person name="Looney B."/>
            <person name="Miyauchi S."/>
            <person name="Morin E."/>
            <person name="Drula E."/>
            <person name="Courty P.E."/>
            <person name="Kohler A."/>
            <person name="Kuo A."/>
            <person name="LaButti K."/>
            <person name="Pangilinan J."/>
            <person name="Lipzen A."/>
            <person name="Riley R."/>
            <person name="Andreopoulos W."/>
            <person name="He G."/>
            <person name="Johnson J."/>
            <person name="Nolan M."/>
            <person name="Tritt A."/>
            <person name="Barry K.W."/>
            <person name="Grigoriev I.V."/>
            <person name="Nagy L.G."/>
            <person name="Hibbett D."/>
            <person name="Henrissat B."/>
            <person name="Matheny P.B."/>
            <person name="Labbe J."/>
            <person name="Martin F.M."/>
        </authorList>
    </citation>
    <scope>NUCLEOTIDE SEQUENCE</scope>
    <source>
        <strain evidence="1">FP105234-sp</strain>
    </source>
</reference>